<dbReference type="Pfam" id="PF00172">
    <property type="entry name" value="Zn_clus"/>
    <property type="match status" value="1"/>
</dbReference>
<dbReference type="GO" id="GO:0005634">
    <property type="term" value="C:nucleus"/>
    <property type="evidence" value="ECO:0007669"/>
    <property type="project" value="UniProtKB-SubCell"/>
</dbReference>
<dbReference type="OrthoDB" id="270167at2759"/>
<dbReference type="GO" id="GO:0008270">
    <property type="term" value="F:zinc ion binding"/>
    <property type="evidence" value="ECO:0007669"/>
    <property type="project" value="InterPro"/>
</dbReference>
<organism evidence="8 9">
    <name type="scientific">Penicillium capsulatum</name>
    <dbReference type="NCBI Taxonomy" id="69766"/>
    <lineage>
        <taxon>Eukaryota</taxon>
        <taxon>Fungi</taxon>
        <taxon>Dikarya</taxon>
        <taxon>Ascomycota</taxon>
        <taxon>Pezizomycotina</taxon>
        <taxon>Eurotiomycetes</taxon>
        <taxon>Eurotiomycetidae</taxon>
        <taxon>Eurotiales</taxon>
        <taxon>Aspergillaceae</taxon>
        <taxon>Penicillium</taxon>
    </lineage>
</organism>
<dbReference type="Gene3D" id="4.10.240.10">
    <property type="entry name" value="Zn(2)-C6 fungal-type DNA-binding domain"/>
    <property type="match status" value="1"/>
</dbReference>
<keyword evidence="5" id="KW-0804">Transcription</keyword>
<dbReference type="PROSITE" id="PS50048">
    <property type="entry name" value="ZN2_CY6_FUNGAL_2"/>
    <property type="match status" value="1"/>
</dbReference>
<evidence type="ECO:0000313" key="9">
    <source>
        <dbReference type="Proteomes" id="UP001146351"/>
    </source>
</evidence>
<proteinExistence type="predicted"/>
<evidence type="ECO:0000313" key="8">
    <source>
        <dbReference type="EMBL" id="KAJ5172763.1"/>
    </source>
</evidence>
<protein>
    <recommendedName>
        <fullName evidence="7">Zn(2)-C6 fungal-type domain-containing protein</fullName>
    </recommendedName>
</protein>
<dbReference type="InterPro" id="IPR036864">
    <property type="entry name" value="Zn2-C6_fun-type_DNA-bd_sf"/>
</dbReference>
<reference evidence="8" key="2">
    <citation type="journal article" date="2023" name="IMA Fungus">
        <title>Comparative genomic study of the Penicillium genus elucidates a diverse pangenome and 15 lateral gene transfer events.</title>
        <authorList>
            <person name="Petersen C."/>
            <person name="Sorensen T."/>
            <person name="Nielsen M.R."/>
            <person name="Sondergaard T.E."/>
            <person name="Sorensen J.L."/>
            <person name="Fitzpatrick D.A."/>
            <person name="Frisvad J.C."/>
            <person name="Nielsen K.L."/>
        </authorList>
    </citation>
    <scope>NUCLEOTIDE SEQUENCE</scope>
    <source>
        <strain evidence="8">IBT 21917</strain>
    </source>
</reference>
<evidence type="ECO:0000256" key="4">
    <source>
        <dbReference type="ARBA" id="ARBA00023125"/>
    </source>
</evidence>
<dbReference type="PROSITE" id="PS00463">
    <property type="entry name" value="ZN2_CY6_FUNGAL_1"/>
    <property type="match status" value="1"/>
</dbReference>
<dbReference type="CDD" id="cd00067">
    <property type="entry name" value="GAL4"/>
    <property type="match status" value="1"/>
</dbReference>
<dbReference type="GO" id="GO:0003677">
    <property type="term" value="F:DNA binding"/>
    <property type="evidence" value="ECO:0007669"/>
    <property type="project" value="UniProtKB-KW"/>
</dbReference>
<evidence type="ECO:0000256" key="5">
    <source>
        <dbReference type="ARBA" id="ARBA00023163"/>
    </source>
</evidence>
<feature type="domain" description="Zn(2)-C6 fungal-type" evidence="7">
    <location>
        <begin position="5"/>
        <end position="35"/>
    </location>
</feature>
<dbReference type="SMART" id="SM00066">
    <property type="entry name" value="GAL4"/>
    <property type="match status" value="1"/>
</dbReference>
<dbReference type="EMBL" id="JAPQKO010000003">
    <property type="protein sequence ID" value="KAJ5172763.1"/>
    <property type="molecule type" value="Genomic_DNA"/>
</dbReference>
<sequence>MSNQACIRCRKQKRKCDKILPRCSLCKRLEKSCCYNLPAELPRLLPFPDGNDLTLFNLQHTLEAQVSSVVGNGKQLEDATTLYFQTVHTWFPMVAEDAHRTRLSLARVDTSPPPSDLSLLVLCMALVCKQPVGGELPSSTRSLYASLKSFGALLEAMGVNTLEMLQIRALLTVFEIGHGLYPVACISAAANASAAVALGINATEEKLYGRFQGPQRAKEARDTWHGIITTQRYTFLESGQIPYIPPYSLPGIGDSKKVSV</sequence>
<accession>A0A9W9LS13</accession>
<keyword evidence="9" id="KW-1185">Reference proteome</keyword>
<evidence type="ECO:0000256" key="2">
    <source>
        <dbReference type="ARBA" id="ARBA00022723"/>
    </source>
</evidence>
<evidence type="ECO:0000256" key="1">
    <source>
        <dbReference type="ARBA" id="ARBA00004123"/>
    </source>
</evidence>
<dbReference type="SUPFAM" id="SSF57701">
    <property type="entry name" value="Zn2/Cys6 DNA-binding domain"/>
    <property type="match status" value="1"/>
</dbReference>
<dbReference type="AlphaFoldDB" id="A0A9W9LS13"/>
<evidence type="ECO:0000259" key="7">
    <source>
        <dbReference type="PROSITE" id="PS50048"/>
    </source>
</evidence>
<evidence type="ECO:0000256" key="6">
    <source>
        <dbReference type="ARBA" id="ARBA00023242"/>
    </source>
</evidence>
<reference evidence="8" key="1">
    <citation type="submission" date="2022-11" db="EMBL/GenBank/DDBJ databases">
        <authorList>
            <person name="Petersen C."/>
        </authorList>
    </citation>
    <scope>NUCLEOTIDE SEQUENCE</scope>
    <source>
        <strain evidence="8">IBT 21917</strain>
    </source>
</reference>
<dbReference type="InterPro" id="IPR050815">
    <property type="entry name" value="TF_fung"/>
</dbReference>
<dbReference type="PANTHER" id="PTHR47338:SF20">
    <property type="entry name" value="ZN(II)2CYS6 TRANSCRIPTION FACTOR (EUROFUNG)"/>
    <property type="match status" value="1"/>
</dbReference>
<dbReference type="InterPro" id="IPR001138">
    <property type="entry name" value="Zn2Cys6_DnaBD"/>
</dbReference>
<keyword evidence="6" id="KW-0539">Nucleus</keyword>
<comment type="subcellular location">
    <subcellularLocation>
        <location evidence="1">Nucleus</location>
    </subcellularLocation>
</comment>
<evidence type="ECO:0000256" key="3">
    <source>
        <dbReference type="ARBA" id="ARBA00023015"/>
    </source>
</evidence>
<dbReference type="GO" id="GO:0000981">
    <property type="term" value="F:DNA-binding transcription factor activity, RNA polymerase II-specific"/>
    <property type="evidence" value="ECO:0007669"/>
    <property type="project" value="InterPro"/>
</dbReference>
<gene>
    <name evidence="8" type="ORF">N7492_005356</name>
</gene>
<keyword evidence="3" id="KW-0805">Transcription regulation</keyword>
<keyword evidence="2" id="KW-0479">Metal-binding</keyword>
<dbReference type="Proteomes" id="UP001146351">
    <property type="component" value="Unassembled WGS sequence"/>
</dbReference>
<comment type="caution">
    <text evidence="8">The sequence shown here is derived from an EMBL/GenBank/DDBJ whole genome shotgun (WGS) entry which is preliminary data.</text>
</comment>
<keyword evidence="4" id="KW-0238">DNA-binding</keyword>
<dbReference type="CDD" id="cd12148">
    <property type="entry name" value="fungal_TF_MHR"/>
    <property type="match status" value="1"/>
</dbReference>
<name>A0A9W9LS13_9EURO</name>
<dbReference type="PANTHER" id="PTHR47338">
    <property type="entry name" value="ZN(II)2CYS6 TRANSCRIPTION FACTOR (EUROFUNG)-RELATED"/>
    <property type="match status" value="1"/>
</dbReference>